<dbReference type="AlphaFoldDB" id="A0A060URN2"/>
<evidence type="ECO:0000313" key="3">
    <source>
        <dbReference type="Proteomes" id="UP000193925"/>
    </source>
</evidence>
<dbReference type="RefSeq" id="WP_051984696.1">
    <property type="nucleotide sequence ID" value="NZ_CCCS020000017.1"/>
</dbReference>
<organism evidence="1">
    <name type="scientific">Acidithiobacillus ferrivorans</name>
    <dbReference type="NCBI Taxonomy" id="160808"/>
    <lineage>
        <taxon>Bacteria</taxon>
        <taxon>Pseudomonadati</taxon>
        <taxon>Pseudomonadota</taxon>
        <taxon>Acidithiobacillia</taxon>
        <taxon>Acidithiobacillales</taxon>
        <taxon>Acidithiobacillaceae</taxon>
        <taxon>Acidithiobacillus</taxon>
    </lineage>
</organism>
<protein>
    <submittedName>
        <fullName evidence="1">Uncharacterized protein</fullName>
    </submittedName>
</protein>
<reference evidence="2 3" key="3">
    <citation type="submission" date="2017-03" db="EMBL/GenBank/DDBJ databases">
        <authorList>
            <person name="Regsiter A."/>
            <person name="William W."/>
        </authorList>
    </citation>
    <scope>NUCLEOTIDE SEQUENCE [LARGE SCALE GENOMIC DNA]</scope>
    <source>
        <strain evidence="2">PRJEB5721</strain>
    </source>
</reference>
<keyword evidence="3" id="KW-1185">Reference proteome</keyword>
<reference evidence="1" key="1">
    <citation type="submission" date="2014-03" db="EMBL/GenBank/DDBJ databases">
        <authorList>
            <person name="Genoscope - CEA"/>
        </authorList>
    </citation>
    <scope>NUCLEOTIDE SEQUENCE [LARGE SCALE GENOMIC DNA]</scope>
    <source>
        <strain evidence="1">CF27</strain>
    </source>
</reference>
<accession>A0A060URN2</accession>
<proteinExistence type="predicted"/>
<dbReference type="Proteomes" id="UP000193925">
    <property type="component" value="Chromosome AFERRI"/>
</dbReference>
<evidence type="ECO:0000313" key="2">
    <source>
        <dbReference type="EMBL" id="SMH64905.1"/>
    </source>
</evidence>
<name>A0A060URN2_9PROT</name>
<gene>
    <name evidence="2" type="ORF">AFERRI_10939</name>
    <name evidence="1" type="ORF">AFERRI_240068</name>
</gene>
<dbReference type="EMBL" id="LT841305">
    <property type="protein sequence ID" value="SMH64905.1"/>
    <property type="molecule type" value="Genomic_DNA"/>
</dbReference>
<sequence>MITNGTSTGGSRGCGSRKQGGVYLCTGLSEDGSPVEDFLVDPVRPYHGEPFRAPISFEDPSKPGLFHAVIWVGAEFYPSLVDFIEEVKAKGASRRIPSGFDFSKLTPGTSRMIFVHPKAFTETTHLPANGCPKHHAMHGLTEPCIGAHWDYVQGLGGNVSGLTATLGDLQYAVPPQEEVVPPLAPGFFMALPITHIEYEARNEADAGPEAIHQASDLGFNVSILHGGNYEVPCED</sequence>
<evidence type="ECO:0000313" key="1">
    <source>
        <dbReference type="EMBL" id="CDQ09234.1"/>
    </source>
</evidence>
<dbReference type="EMBL" id="CCCS020000017">
    <property type="protein sequence ID" value="CDQ09234.1"/>
    <property type="molecule type" value="Genomic_DNA"/>
</dbReference>
<reference evidence="1" key="2">
    <citation type="submission" date="2014-07" db="EMBL/GenBank/DDBJ databases">
        <title>Initial genome analysis of the psychrotolerant acidophile Acidithiobacillus ferrivorans CF27: insights into iron and sulfur oxidation pathways and into biofilm formation.</title>
        <authorList>
            <person name="Talla E."/>
            <person name="Hedrich S."/>
            <person name="Mangenot S."/>
            <person name="Ji B."/>
            <person name="Johnson D.B."/>
            <person name="Barbe V."/>
            <person name="Bonnefoy V."/>
        </authorList>
    </citation>
    <scope>NUCLEOTIDE SEQUENCE [LARGE SCALE GENOMIC DNA]</scope>
    <source>
        <strain evidence="1">CF27</strain>
    </source>
</reference>